<evidence type="ECO:0000313" key="1">
    <source>
        <dbReference type="EMBL" id="SDS68789.1"/>
    </source>
</evidence>
<sequence>MRSIELVFDDGTESAIRADWVRLAEAGLPSLASHTGASNRPHLTLAAGAELLVPPLHAFDGALPMEAAFSGVQVFAAGRDRYVLARSVVLTTPLRKVHQRLHREIGGAVPQTLPGAWTPHVTLARRVTGEQLGQALDLLDLRLSGHIAGARLWDSSTKSVTGL</sequence>
<dbReference type="RefSeq" id="WP_091717463.1">
    <property type="nucleotide sequence ID" value="NZ_LT629779.1"/>
</dbReference>
<dbReference type="GO" id="GO:0016874">
    <property type="term" value="F:ligase activity"/>
    <property type="evidence" value="ECO:0007669"/>
    <property type="project" value="UniProtKB-KW"/>
</dbReference>
<dbReference type="Proteomes" id="UP000198751">
    <property type="component" value="Chromosome I"/>
</dbReference>
<keyword evidence="1" id="KW-0436">Ligase</keyword>
<dbReference type="Gene3D" id="3.90.1140.10">
    <property type="entry name" value="Cyclic phosphodiesterase"/>
    <property type="match status" value="1"/>
</dbReference>
<dbReference type="InterPro" id="IPR009097">
    <property type="entry name" value="Cyclic_Pdiesterase"/>
</dbReference>
<keyword evidence="2" id="KW-1185">Reference proteome</keyword>
<gene>
    <name evidence="1" type="ORF">SAMN04489743_0615</name>
</gene>
<dbReference type="AlphaFoldDB" id="A0A1H1UA83"/>
<proteinExistence type="predicted"/>
<dbReference type="OrthoDB" id="3397424at2"/>
<organism evidence="1 2">
    <name type="scientific">Pseudarthrobacter equi</name>
    <dbReference type="NCBI Taxonomy" id="728066"/>
    <lineage>
        <taxon>Bacteria</taxon>
        <taxon>Bacillati</taxon>
        <taxon>Actinomycetota</taxon>
        <taxon>Actinomycetes</taxon>
        <taxon>Micrococcales</taxon>
        <taxon>Micrococcaceae</taxon>
        <taxon>Pseudarthrobacter</taxon>
    </lineage>
</organism>
<reference evidence="2" key="1">
    <citation type="submission" date="2016-10" db="EMBL/GenBank/DDBJ databases">
        <authorList>
            <person name="Varghese N."/>
            <person name="Submissions S."/>
        </authorList>
    </citation>
    <scope>NUCLEOTIDE SEQUENCE [LARGE SCALE GENOMIC DNA]</scope>
    <source>
        <strain evidence="2">IMMIB L-1606</strain>
    </source>
</reference>
<dbReference type="Pfam" id="PF13563">
    <property type="entry name" value="2_5_RNA_ligase2"/>
    <property type="match status" value="1"/>
</dbReference>
<evidence type="ECO:0000313" key="2">
    <source>
        <dbReference type="Proteomes" id="UP000198751"/>
    </source>
</evidence>
<name>A0A1H1UA83_9MICC</name>
<dbReference type="SUPFAM" id="SSF55144">
    <property type="entry name" value="LigT-like"/>
    <property type="match status" value="1"/>
</dbReference>
<dbReference type="EMBL" id="LT629779">
    <property type="protein sequence ID" value="SDS68789.1"/>
    <property type="molecule type" value="Genomic_DNA"/>
</dbReference>
<accession>A0A1H1UA83</accession>
<protein>
    <submittedName>
        <fullName evidence="1">2'-5' RNA ligase superfamily protein</fullName>
    </submittedName>
</protein>